<evidence type="ECO:0000259" key="7">
    <source>
        <dbReference type="Pfam" id="PF10035"/>
    </source>
</evidence>
<evidence type="ECO:0000313" key="9">
    <source>
        <dbReference type="Proteomes" id="UP000070383"/>
    </source>
</evidence>
<proteinExistence type="predicted"/>
<dbReference type="AlphaFoldDB" id="A0A133KD98"/>
<name>A0A133KD98_9FIRM</name>
<accession>A0A133KD98</accession>
<keyword evidence="5 6" id="KW-0472">Membrane</keyword>
<dbReference type="Pfam" id="PF02588">
    <property type="entry name" value="YitT_membrane"/>
    <property type="match status" value="1"/>
</dbReference>
<evidence type="ECO:0000313" key="8">
    <source>
        <dbReference type="EMBL" id="KWZ77542.1"/>
    </source>
</evidence>
<dbReference type="RefSeq" id="WP_060929600.1">
    <property type="nucleotide sequence ID" value="NZ_CAMPNK010000012.1"/>
</dbReference>
<dbReference type="InterPro" id="IPR019264">
    <property type="entry name" value="DUF2179"/>
</dbReference>
<evidence type="ECO:0000256" key="1">
    <source>
        <dbReference type="ARBA" id="ARBA00004651"/>
    </source>
</evidence>
<keyword evidence="2" id="KW-1003">Cell membrane</keyword>
<dbReference type="InterPro" id="IPR003740">
    <property type="entry name" value="YitT"/>
</dbReference>
<keyword evidence="9" id="KW-1185">Reference proteome</keyword>
<dbReference type="PANTHER" id="PTHR33545:SF9">
    <property type="entry name" value="UPF0750 MEMBRANE PROTEIN YITE"/>
    <property type="match status" value="1"/>
</dbReference>
<dbReference type="InterPro" id="IPR051461">
    <property type="entry name" value="UPF0750_membrane"/>
</dbReference>
<evidence type="ECO:0000256" key="2">
    <source>
        <dbReference type="ARBA" id="ARBA00022475"/>
    </source>
</evidence>
<dbReference type="PANTHER" id="PTHR33545">
    <property type="entry name" value="UPF0750 MEMBRANE PROTEIN YITT-RELATED"/>
    <property type="match status" value="1"/>
</dbReference>
<reference evidence="9" key="1">
    <citation type="submission" date="2016-01" db="EMBL/GenBank/DDBJ databases">
        <authorList>
            <person name="Mitreva M."/>
            <person name="Pepin K.H."/>
            <person name="Mihindukulasuriya K.A."/>
            <person name="Fulton R."/>
            <person name="Fronick C."/>
            <person name="O'Laughlin M."/>
            <person name="Miner T."/>
            <person name="Herter B."/>
            <person name="Rosa B.A."/>
            <person name="Cordes M."/>
            <person name="Tomlinson C."/>
            <person name="Wollam A."/>
            <person name="Palsikar V.B."/>
            <person name="Mardis E.R."/>
            <person name="Wilson R.K."/>
        </authorList>
    </citation>
    <scope>NUCLEOTIDE SEQUENCE [LARGE SCALE GENOMIC DNA]</scope>
    <source>
        <strain evidence="9">MJR8151</strain>
    </source>
</reference>
<dbReference type="PIRSF" id="PIRSF006483">
    <property type="entry name" value="Membrane_protein_YitT"/>
    <property type="match status" value="1"/>
</dbReference>
<keyword evidence="3 6" id="KW-0812">Transmembrane</keyword>
<protein>
    <recommendedName>
        <fullName evidence="7">DUF2179 domain-containing protein</fullName>
    </recommendedName>
</protein>
<comment type="subcellular location">
    <subcellularLocation>
        <location evidence="1">Cell membrane</location>
        <topology evidence="1">Multi-pass membrane protein</topology>
    </subcellularLocation>
</comment>
<keyword evidence="4 6" id="KW-1133">Transmembrane helix</keyword>
<feature type="transmembrane region" description="Helical" evidence="6">
    <location>
        <begin position="76"/>
        <end position="97"/>
    </location>
</feature>
<organism evidence="8 9">
    <name type="scientific">Anaerococcus tetradius</name>
    <dbReference type="NCBI Taxonomy" id="33036"/>
    <lineage>
        <taxon>Bacteria</taxon>
        <taxon>Bacillati</taxon>
        <taxon>Bacillota</taxon>
        <taxon>Tissierellia</taxon>
        <taxon>Tissierellales</taxon>
        <taxon>Peptoniphilaceae</taxon>
        <taxon>Anaerococcus</taxon>
    </lineage>
</organism>
<evidence type="ECO:0000256" key="5">
    <source>
        <dbReference type="ARBA" id="ARBA00023136"/>
    </source>
</evidence>
<feature type="transmembrane region" description="Helical" evidence="6">
    <location>
        <begin position="103"/>
        <end position="122"/>
    </location>
</feature>
<evidence type="ECO:0000256" key="3">
    <source>
        <dbReference type="ARBA" id="ARBA00022692"/>
    </source>
</evidence>
<dbReference type="Pfam" id="PF10035">
    <property type="entry name" value="DUF2179"/>
    <property type="match status" value="1"/>
</dbReference>
<sequence>MKKYMWIFFGTFLISFGLYFFLIQHDIAAGGISGFSLVLSTIFPALSVGIYTLVLNIFVLGLGIWIMGYDFAKKSLLASFALSGFIIIFERLFPHLILSHDKIINIIFGAITMSLGLAIVFYHGASTGGTDLIASIVNKLTNLPIHICMFLADFVVVSLSVFVFGIELSLYAVLTIMIQSIGIDYFIQGFGRKIAILIISDKYKEVNTAILEKHKRGVTLLKAEGGYSQKEKNVVMTVTTIRNYPRIRQEVMKIDDKAFIFTYQVSEVLGEGFTFSN</sequence>
<dbReference type="STRING" id="33036.HMPREF3200_01362"/>
<dbReference type="CDD" id="cd16380">
    <property type="entry name" value="YitT_C"/>
    <property type="match status" value="1"/>
</dbReference>
<feature type="transmembrane region" description="Helical" evidence="6">
    <location>
        <begin position="50"/>
        <end position="69"/>
    </location>
</feature>
<dbReference type="Gene3D" id="3.30.70.120">
    <property type="match status" value="1"/>
</dbReference>
<comment type="caution">
    <text evidence="8">The sequence shown here is derived from an EMBL/GenBank/DDBJ whole genome shotgun (WGS) entry which is preliminary data.</text>
</comment>
<evidence type="ECO:0000256" key="4">
    <source>
        <dbReference type="ARBA" id="ARBA00022989"/>
    </source>
</evidence>
<gene>
    <name evidence="8" type="ORF">HMPREF3200_01362</name>
</gene>
<dbReference type="EMBL" id="LRPM01000048">
    <property type="protein sequence ID" value="KWZ77542.1"/>
    <property type="molecule type" value="Genomic_DNA"/>
</dbReference>
<dbReference type="InterPro" id="IPR015867">
    <property type="entry name" value="N-reg_PII/ATP_PRibTrfase_C"/>
</dbReference>
<dbReference type="OrthoDB" id="3180973at2"/>
<dbReference type="PATRIC" id="fig|33036.3.peg.1350"/>
<evidence type="ECO:0000256" key="6">
    <source>
        <dbReference type="SAM" id="Phobius"/>
    </source>
</evidence>
<feature type="domain" description="DUF2179" evidence="7">
    <location>
        <begin position="216"/>
        <end position="270"/>
    </location>
</feature>
<dbReference type="GO" id="GO:0005886">
    <property type="term" value="C:plasma membrane"/>
    <property type="evidence" value="ECO:0007669"/>
    <property type="project" value="UniProtKB-SubCell"/>
</dbReference>
<dbReference type="Proteomes" id="UP000070383">
    <property type="component" value="Unassembled WGS sequence"/>
</dbReference>